<gene>
    <name evidence="5" type="ORF">RFI_01483</name>
</gene>
<evidence type="ECO:0000259" key="4">
    <source>
        <dbReference type="Pfam" id="PF00004"/>
    </source>
</evidence>
<evidence type="ECO:0000256" key="3">
    <source>
        <dbReference type="SAM" id="MobiDB-lite"/>
    </source>
</evidence>
<feature type="compositionally biased region" description="Polar residues" evidence="3">
    <location>
        <begin position="48"/>
        <end position="61"/>
    </location>
</feature>
<dbReference type="InterPro" id="IPR053016">
    <property type="entry name" value="CTF18-RFC_complex"/>
</dbReference>
<dbReference type="CDD" id="cd00009">
    <property type="entry name" value="AAA"/>
    <property type="match status" value="1"/>
</dbReference>
<dbReference type="GO" id="GO:0005524">
    <property type="term" value="F:ATP binding"/>
    <property type="evidence" value="ECO:0007669"/>
    <property type="project" value="InterPro"/>
</dbReference>
<feature type="domain" description="ATPase AAA-type core" evidence="4">
    <location>
        <begin position="363"/>
        <end position="393"/>
    </location>
</feature>
<feature type="region of interest" description="Disordered" evidence="3">
    <location>
        <begin position="94"/>
        <end position="113"/>
    </location>
</feature>
<evidence type="ECO:0000313" key="5">
    <source>
        <dbReference type="EMBL" id="ETO35579.1"/>
    </source>
</evidence>
<dbReference type="Gene3D" id="3.40.50.300">
    <property type="entry name" value="P-loop containing nucleotide triphosphate hydrolases"/>
    <property type="match status" value="1"/>
</dbReference>
<dbReference type="Proteomes" id="UP000023152">
    <property type="component" value="Unassembled WGS sequence"/>
</dbReference>
<dbReference type="InterPro" id="IPR003959">
    <property type="entry name" value="ATPase_AAA_core"/>
</dbReference>
<protein>
    <submittedName>
        <fullName evidence="5">AAA-type ATPase family protein</fullName>
    </submittedName>
</protein>
<sequence length="395" mass="44873">MIPYNPINNPKKTVESEFSDALPAQINNDETSLANAEDNNVLKPLDENSLTSSQKRNKTNELSNNIVDIGTRNKVCKKPAVDCLESLHTLNEEQMPNCEEDGSREKHNGKKRRWSEMEDLLADEAEVESKSPNSMTASSVFLPPVKKFKPNTQEKTTTTMPNLSKVDTNIAALEYLSFRPSLTGDDVMVTSLTTGQQMYIYNRSQTKIEQQAGTAVVCFLVVSLTRKWNTLGSLKKKNRKELEHKEIKEEKSQVDSQLWAEKYSPQAFTDLLSDEKINRQVLHWVKSWDMLVYGHKYCRGEHDDDNETKGNKTKSRKKMMKKVEFLTSMLTPLAADVRQVNNGFLNAFHQTTKHHLRPEFPIILLAGPPGCGKTTLAHVIAKHCGYRPVEFNARF</sequence>
<dbReference type="PANTHER" id="PTHR46765">
    <property type="entry name" value="P-LOOP CONTAINING NUCLEOSIDE TRIPHOSPHATE HYDROLASES SUPERFAMILY PROTEIN"/>
    <property type="match status" value="1"/>
</dbReference>
<evidence type="ECO:0000313" key="6">
    <source>
        <dbReference type="Proteomes" id="UP000023152"/>
    </source>
</evidence>
<organism evidence="5 6">
    <name type="scientific">Reticulomyxa filosa</name>
    <dbReference type="NCBI Taxonomy" id="46433"/>
    <lineage>
        <taxon>Eukaryota</taxon>
        <taxon>Sar</taxon>
        <taxon>Rhizaria</taxon>
        <taxon>Retaria</taxon>
        <taxon>Foraminifera</taxon>
        <taxon>Monothalamids</taxon>
        <taxon>Reticulomyxidae</taxon>
        <taxon>Reticulomyxa</taxon>
    </lineage>
</organism>
<dbReference type="PANTHER" id="PTHR46765:SF1">
    <property type="entry name" value="P-LOOP CONTAINING NUCLEOSIDE TRIPHOSPHATE HYDROLASES SUPERFAMILY PROTEIN"/>
    <property type="match status" value="1"/>
</dbReference>
<dbReference type="EMBL" id="ASPP01001509">
    <property type="protein sequence ID" value="ETO35579.1"/>
    <property type="molecule type" value="Genomic_DNA"/>
</dbReference>
<dbReference type="Pfam" id="PF00004">
    <property type="entry name" value="AAA"/>
    <property type="match status" value="1"/>
</dbReference>
<proteinExistence type="predicted"/>
<keyword evidence="2" id="KW-0539">Nucleus</keyword>
<dbReference type="GO" id="GO:0016887">
    <property type="term" value="F:ATP hydrolysis activity"/>
    <property type="evidence" value="ECO:0007669"/>
    <property type="project" value="InterPro"/>
</dbReference>
<reference evidence="5 6" key="1">
    <citation type="journal article" date="2013" name="Curr. Biol.">
        <title>The Genome of the Foraminiferan Reticulomyxa filosa.</title>
        <authorList>
            <person name="Glockner G."/>
            <person name="Hulsmann N."/>
            <person name="Schleicher M."/>
            <person name="Noegel A.A."/>
            <person name="Eichinger L."/>
            <person name="Gallinger C."/>
            <person name="Pawlowski J."/>
            <person name="Sierra R."/>
            <person name="Euteneuer U."/>
            <person name="Pillet L."/>
            <person name="Moustafa A."/>
            <person name="Platzer M."/>
            <person name="Groth M."/>
            <person name="Szafranski K."/>
            <person name="Schliwa M."/>
        </authorList>
    </citation>
    <scope>NUCLEOTIDE SEQUENCE [LARGE SCALE GENOMIC DNA]</scope>
</reference>
<accession>X6PBZ2</accession>
<comment type="subcellular location">
    <subcellularLocation>
        <location evidence="1">Nucleus</location>
    </subcellularLocation>
</comment>
<comment type="caution">
    <text evidence="5">The sequence shown here is derived from an EMBL/GenBank/DDBJ whole genome shotgun (WGS) entry which is preliminary data.</text>
</comment>
<feature type="region of interest" description="Disordered" evidence="3">
    <location>
        <begin position="31"/>
        <end position="61"/>
    </location>
</feature>
<dbReference type="InterPro" id="IPR027417">
    <property type="entry name" value="P-loop_NTPase"/>
</dbReference>
<dbReference type="AlphaFoldDB" id="X6PBZ2"/>
<keyword evidence="6" id="KW-1185">Reference proteome</keyword>
<dbReference type="SUPFAM" id="SSF52540">
    <property type="entry name" value="P-loop containing nucleoside triphosphate hydrolases"/>
    <property type="match status" value="1"/>
</dbReference>
<evidence type="ECO:0000256" key="2">
    <source>
        <dbReference type="ARBA" id="ARBA00023242"/>
    </source>
</evidence>
<evidence type="ECO:0000256" key="1">
    <source>
        <dbReference type="ARBA" id="ARBA00004123"/>
    </source>
</evidence>
<dbReference type="OrthoDB" id="2195431at2759"/>
<name>X6PBZ2_RETFI</name>
<dbReference type="GO" id="GO:0005634">
    <property type="term" value="C:nucleus"/>
    <property type="evidence" value="ECO:0007669"/>
    <property type="project" value="UniProtKB-SubCell"/>
</dbReference>